<dbReference type="PROSITE" id="PS01066">
    <property type="entry name" value="UPP_SYNTHASE"/>
    <property type="match status" value="1"/>
</dbReference>
<evidence type="ECO:0000256" key="3">
    <source>
        <dbReference type="RuleBase" id="RU363018"/>
    </source>
</evidence>
<sequence>MQQSAVELEACSSGLNGAANAVPAAARPSSDEPEPLDLLPGQIPQHVAVIMDGNRRWAADRNRDAAYGHERGVHSLRSAVRCCLAWGIPHLTAYAFSTENWHRGPREVAFLLSLIEHVIQREVDAMVATGVRLRFLGNTRALPLSLQQRITKAEHQTGRNSKVTLTIAINYSGRQDLTAAVARIARLAAESKLHPSEVTEDLVASHLSTSSGPGCASRDPDLLIRTSGEQRLSNFLLWEAAYAELYFTDVCWPDFGEHEFRVAVHAYARRDRRFGMR</sequence>
<dbReference type="FunFam" id="3.40.1180.10:FF:000001">
    <property type="entry name" value="(2E,6E)-farnesyl-diphosphate-specific ditrans,polycis-undecaprenyl-diphosphate synthase"/>
    <property type="match status" value="1"/>
</dbReference>
<dbReference type="Gene3D" id="3.40.1180.10">
    <property type="entry name" value="Decaprenyl diphosphate synthase-like"/>
    <property type="match status" value="1"/>
</dbReference>
<dbReference type="InterPro" id="IPR001441">
    <property type="entry name" value="UPP_synth-like"/>
</dbReference>
<comment type="caution">
    <text evidence="4">The sequence shown here is derived from an EMBL/GenBank/DDBJ whole genome shotgun (WGS) entry which is preliminary data.</text>
</comment>
<keyword evidence="2 3" id="KW-0808">Transferase</keyword>
<dbReference type="InterPro" id="IPR018520">
    <property type="entry name" value="UPP_synth-like_CS"/>
</dbReference>
<comment type="cofactor">
    <cofactor evidence="1">
        <name>Mg(2+)</name>
        <dbReference type="ChEBI" id="CHEBI:18420"/>
    </cofactor>
</comment>
<organism evidence="4 5">
    <name type="scientific">[Myrmecia] bisecta</name>
    <dbReference type="NCBI Taxonomy" id="41462"/>
    <lineage>
        <taxon>Eukaryota</taxon>
        <taxon>Viridiplantae</taxon>
        <taxon>Chlorophyta</taxon>
        <taxon>core chlorophytes</taxon>
        <taxon>Trebouxiophyceae</taxon>
        <taxon>Trebouxiales</taxon>
        <taxon>Trebouxiaceae</taxon>
        <taxon>Myrmecia</taxon>
    </lineage>
</organism>
<dbReference type="Proteomes" id="UP001489004">
    <property type="component" value="Unassembled WGS sequence"/>
</dbReference>
<evidence type="ECO:0000256" key="1">
    <source>
        <dbReference type="ARBA" id="ARBA00001946"/>
    </source>
</evidence>
<dbReference type="InterPro" id="IPR036424">
    <property type="entry name" value="UPP_synth-like_sf"/>
</dbReference>
<gene>
    <name evidence="4" type="ORF">WJX72_011806</name>
</gene>
<dbReference type="PANTHER" id="PTHR10291">
    <property type="entry name" value="DEHYDRODOLICHYL DIPHOSPHATE SYNTHASE FAMILY MEMBER"/>
    <property type="match status" value="1"/>
</dbReference>
<protein>
    <recommendedName>
        <fullName evidence="3">Alkyl transferase</fullName>
        <ecNumber evidence="3">2.5.1.-</ecNumber>
    </recommendedName>
</protein>
<dbReference type="PANTHER" id="PTHR10291:SF0">
    <property type="entry name" value="DEHYDRODOLICHYL DIPHOSPHATE SYNTHASE 2"/>
    <property type="match status" value="1"/>
</dbReference>
<evidence type="ECO:0000313" key="5">
    <source>
        <dbReference type="Proteomes" id="UP001489004"/>
    </source>
</evidence>
<keyword evidence="5" id="KW-1185">Reference proteome</keyword>
<dbReference type="GO" id="GO:0016094">
    <property type="term" value="P:polyprenol biosynthetic process"/>
    <property type="evidence" value="ECO:0007669"/>
    <property type="project" value="TreeGrafter"/>
</dbReference>
<accession>A0AAW1QBG3</accession>
<dbReference type="HAMAP" id="MF_01139">
    <property type="entry name" value="ISPT"/>
    <property type="match status" value="1"/>
</dbReference>
<reference evidence="4 5" key="1">
    <citation type="journal article" date="2024" name="Nat. Commun.">
        <title>Phylogenomics reveals the evolutionary origins of lichenization in chlorophyte algae.</title>
        <authorList>
            <person name="Puginier C."/>
            <person name="Libourel C."/>
            <person name="Otte J."/>
            <person name="Skaloud P."/>
            <person name="Haon M."/>
            <person name="Grisel S."/>
            <person name="Petersen M."/>
            <person name="Berrin J.G."/>
            <person name="Delaux P.M."/>
            <person name="Dal Grande F."/>
            <person name="Keller J."/>
        </authorList>
    </citation>
    <scope>NUCLEOTIDE SEQUENCE [LARGE SCALE GENOMIC DNA]</scope>
    <source>
        <strain evidence="4 5">SAG 2043</strain>
    </source>
</reference>
<dbReference type="AlphaFoldDB" id="A0AAW1QBG3"/>
<dbReference type="NCBIfam" id="TIGR00055">
    <property type="entry name" value="uppS"/>
    <property type="match status" value="1"/>
</dbReference>
<dbReference type="CDD" id="cd00475">
    <property type="entry name" value="Cis_IPPS"/>
    <property type="match status" value="1"/>
</dbReference>
<dbReference type="EC" id="2.5.1.-" evidence="3"/>
<name>A0AAW1QBG3_9CHLO</name>
<dbReference type="SUPFAM" id="SSF64005">
    <property type="entry name" value="Undecaprenyl diphosphate synthase"/>
    <property type="match status" value="1"/>
</dbReference>
<comment type="similarity">
    <text evidence="3">Belongs to the UPP synthase family.</text>
</comment>
<dbReference type="Pfam" id="PF01255">
    <property type="entry name" value="Prenyltransf"/>
    <property type="match status" value="1"/>
</dbReference>
<proteinExistence type="inferred from homology"/>
<dbReference type="GO" id="GO:0045547">
    <property type="term" value="F:ditrans,polycis-polyprenyl diphosphate synthase [(2E,6E)-farnesyl diphosphate specific] activity"/>
    <property type="evidence" value="ECO:0007669"/>
    <property type="project" value="TreeGrafter"/>
</dbReference>
<dbReference type="EMBL" id="JALJOR010000004">
    <property type="protein sequence ID" value="KAK9818386.1"/>
    <property type="molecule type" value="Genomic_DNA"/>
</dbReference>
<evidence type="ECO:0000313" key="4">
    <source>
        <dbReference type="EMBL" id="KAK9818386.1"/>
    </source>
</evidence>
<evidence type="ECO:0000256" key="2">
    <source>
        <dbReference type="ARBA" id="ARBA00022679"/>
    </source>
</evidence>